<feature type="region of interest" description="Disordered" evidence="4">
    <location>
        <begin position="239"/>
        <end position="326"/>
    </location>
</feature>
<dbReference type="GO" id="GO:0071013">
    <property type="term" value="C:catalytic step 2 spliceosome"/>
    <property type="evidence" value="ECO:0007669"/>
    <property type="project" value="TreeGrafter"/>
</dbReference>
<dbReference type="SMART" id="SM00360">
    <property type="entry name" value="RRM"/>
    <property type="match status" value="2"/>
</dbReference>
<dbReference type="GO" id="GO:0003730">
    <property type="term" value="F:mRNA 3'-UTR binding"/>
    <property type="evidence" value="ECO:0007669"/>
    <property type="project" value="TreeGrafter"/>
</dbReference>
<evidence type="ECO:0000313" key="6">
    <source>
        <dbReference type="Proteomes" id="UP000095280"/>
    </source>
</evidence>
<dbReference type="Gene3D" id="3.30.70.330">
    <property type="match status" value="2"/>
</dbReference>
<protein>
    <submittedName>
        <fullName evidence="7">RRM domain-containing protein</fullName>
    </submittedName>
</protein>
<evidence type="ECO:0000256" key="1">
    <source>
        <dbReference type="ARBA" id="ARBA00022737"/>
    </source>
</evidence>
<name>A0A1I8FDY9_9PLAT</name>
<feature type="domain" description="RRM" evidence="5">
    <location>
        <begin position="451"/>
        <end position="526"/>
    </location>
</feature>
<feature type="region of interest" description="Disordered" evidence="4">
    <location>
        <begin position="657"/>
        <end position="696"/>
    </location>
</feature>
<dbReference type="FunFam" id="3.30.70.330:FF:000040">
    <property type="entry name" value="Heterogeneous nuclear ribonucleoprotein A2/B1"/>
    <property type="match status" value="1"/>
</dbReference>
<evidence type="ECO:0000259" key="5">
    <source>
        <dbReference type="PROSITE" id="PS50102"/>
    </source>
</evidence>
<keyword evidence="1" id="KW-0677">Repeat</keyword>
<dbReference type="InterPro" id="IPR000504">
    <property type="entry name" value="RRM_dom"/>
</dbReference>
<dbReference type="AlphaFoldDB" id="A0A1I8FDY9"/>
<dbReference type="PANTHER" id="PTHR48026">
    <property type="entry name" value="HOMOLOGOUS TO DROSOPHILA SQD (SQUID) PROTEIN"/>
    <property type="match status" value="1"/>
</dbReference>
<feature type="compositionally biased region" description="Gly residues" evidence="4">
    <location>
        <begin position="679"/>
        <end position="690"/>
    </location>
</feature>
<dbReference type="SUPFAM" id="SSF54928">
    <property type="entry name" value="RNA-binding domain, RBD"/>
    <property type="match status" value="2"/>
</dbReference>
<proteinExistence type="predicted"/>
<dbReference type="InterPro" id="IPR012677">
    <property type="entry name" value="Nucleotide-bd_a/b_plait_sf"/>
</dbReference>
<dbReference type="PANTHER" id="PTHR48026:SF14">
    <property type="entry name" value="HETEROGENEOUS NUCLEAR RIBONUCLEOPROTEIN A1"/>
    <property type="match status" value="1"/>
</dbReference>
<feature type="compositionally biased region" description="Low complexity" evidence="4">
    <location>
        <begin position="247"/>
        <end position="271"/>
    </location>
</feature>
<dbReference type="GO" id="GO:0000398">
    <property type="term" value="P:mRNA splicing, via spliceosome"/>
    <property type="evidence" value="ECO:0007669"/>
    <property type="project" value="TreeGrafter"/>
</dbReference>
<evidence type="ECO:0000313" key="7">
    <source>
        <dbReference type="WBParaSite" id="maker-unitig_31102-snap-gene-0.2-mRNA-1"/>
    </source>
</evidence>
<feature type="compositionally biased region" description="Gly residues" evidence="4">
    <location>
        <begin position="272"/>
        <end position="286"/>
    </location>
</feature>
<evidence type="ECO:0000256" key="4">
    <source>
        <dbReference type="SAM" id="MobiDB-lite"/>
    </source>
</evidence>
<dbReference type="Pfam" id="PF00076">
    <property type="entry name" value="RRM_1"/>
    <property type="match status" value="2"/>
</dbReference>
<reference evidence="7" key="1">
    <citation type="submission" date="2016-11" db="UniProtKB">
        <authorList>
            <consortium name="WormBaseParasite"/>
        </authorList>
    </citation>
    <scope>IDENTIFICATION</scope>
</reference>
<keyword evidence="2 3" id="KW-0694">RNA-binding</keyword>
<sequence length="696" mass="74196">AAQKVHNYDSGNHKESHSREDICCRLFIGGLSPSVTSDSLPQVLQPVRTVQALQCARTVPRLRDPRATAFLTYKDPRVWTPPSCTGLTCWMVETKRRDAREEANNPEAHITTKKLLSAPSHKDVTDSCCGLFLRPTAPLSTFAASASSSVFDDYDARGQSDAVQASPAARWRLSQHITDVKKGLTKEELGSAHLREQQQSRGGGITGAAAAAACRPRWAPSGAMMMSACMGPWGPMMGPMMGGGSGPKPRSSSSTESEAPQPASKPSKSPAGAGGGPGPNGMGAPGGSMADPTDHMGNDGHDGTSMGPMGWMGPGPMGPMGNDGTGSMGPMGMMGPGPMGPMGMMGPGFGFYPNQCGGYGPDEGAERLGRIPQLALFNDAASKNRATSTEAEAAADVRLPKYCTILLLYHHRYNDECLPHPNCFIMVFGGASGGSRQSALAPRDPSDEAFRKIFVGGLSPDVSTDGLREYFAKFGEVTDCVGNPATQRSKGFGFVTFKDAETVNAVQAKRPHTIQDKEVEVKRAMPRDEGDRPEFRLFVGSLPKDATEDEIREQFGQFGDIESVEIARVKETGDSRGFGFVTFSDYDSVDKAVLHRPHRVKNCGVDVRKGLSREEMQRVRMRQQQQQQQFQQPYGYPYQQQEAGGTAASLEATAAATAAATGRKSGRGGWRGVPYAGGWQRGGGGGGYRGGRGRGI</sequence>
<dbReference type="WBParaSite" id="maker-unitig_31102-snap-gene-0.2-mRNA-1">
    <property type="protein sequence ID" value="maker-unitig_31102-snap-gene-0.2-mRNA-1"/>
    <property type="gene ID" value="maker-unitig_31102-snap-gene-0.2"/>
</dbReference>
<organism evidence="6 7">
    <name type="scientific">Macrostomum lignano</name>
    <dbReference type="NCBI Taxonomy" id="282301"/>
    <lineage>
        <taxon>Eukaryota</taxon>
        <taxon>Metazoa</taxon>
        <taxon>Spiralia</taxon>
        <taxon>Lophotrochozoa</taxon>
        <taxon>Platyhelminthes</taxon>
        <taxon>Rhabditophora</taxon>
        <taxon>Macrostomorpha</taxon>
        <taxon>Macrostomida</taxon>
        <taxon>Macrostomidae</taxon>
        <taxon>Macrostomum</taxon>
    </lineage>
</organism>
<keyword evidence="6" id="KW-1185">Reference proteome</keyword>
<feature type="compositionally biased region" description="Basic and acidic residues" evidence="4">
    <location>
        <begin position="292"/>
        <end position="302"/>
    </location>
</feature>
<dbReference type="Proteomes" id="UP000095280">
    <property type="component" value="Unplaced"/>
</dbReference>
<dbReference type="PROSITE" id="PS50102">
    <property type="entry name" value="RRM"/>
    <property type="match status" value="2"/>
</dbReference>
<evidence type="ECO:0000256" key="2">
    <source>
        <dbReference type="ARBA" id="ARBA00022884"/>
    </source>
</evidence>
<accession>A0A1I8FDY9</accession>
<feature type="domain" description="RRM" evidence="5">
    <location>
        <begin position="535"/>
        <end position="626"/>
    </location>
</feature>
<dbReference type="InterPro" id="IPR035979">
    <property type="entry name" value="RBD_domain_sf"/>
</dbReference>
<evidence type="ECO:0000256" key="3">
    <source>
        <dbReference type="PROSITE-ProRule" id="PRU00176"/>
    </source>
</evidence>